<protein>
    <submittedName>
        <fullName evidence="1">Uncharacterized protein</fullName>
    </submittedName>
</protein>
<dbReference type="EMBL" id="CAIX01000550">
    <property type="protein sequence ID" value="CCI11105.1"/>
    <property type="molecule type" value="Genomic_DNA"/>
</dbReference>
<reference evidence="1 2" key="1">
    <citation type="submission" date="2012-05" db="EMBL/GenBank/DDBJ databases">
        <title>Recombination and specialization in a pathogen metapopulation.</title>
        <authorList>
            <person name="Gardiner A."/>
            <person name="Kemen E."/>
            <person name="Schultz-Larsen T."/>
            <person name="MacLean D."/>
            <person name="Van Oosterhout C."/>
            <person name="Jones J.D.G."/>
        </authorList>
    </citation>
    <scope>NUCLEOTIDE SEQUENCE [LARGE SCALE GENOMIC DNA]</scope>
    <source>
        <strain evidence="1 2">Ac Nc2</strain>
    </source>
</reference>
<dbReference type="AlphaFoldDB" id="A0A024FVF5"/>
<name>A0A024FVF5_9STRA</name>
<evidence type="ECO:0000313" key="1">
    <source>
        <dbReference type="EMBL" id="CCI11105.1"/>
    </source>
</evidence>
<evidence type="ECO:0000313" key="2">
    <source>
        <dbReference type="Proteomes" id="UP000053237"/>
    </source>
</evidence>
<gene>
    <name evidence="1" type="ORF">BN9_123820</name>
</gene>
<sequence length="207" mass="22905">MSNRNFQVISLILSLTGITPKHVTRNPHTSVRITNPESMLTILADNVCMCDNVLSMEVLGANAYDIIETSLGEKVKCEFFNVDTGKAEFTTGAGSSIYGEEFPKIDPGFTTLNGCSTETQCEQTNKLATPTCENKGNLFRNVAFLYKDGFPFNITYSPSLENCIAESKGPYIRYEDTTKLCLEMDKIHSIVACDGFTSGNRTSRFEK</sequence>
<organism evidence="1 2">
    <name type="scientific">Albugo candida</name>
    <dbReference type="NCBI Taxonomy" id="65357"/>
    <lineage>
        <taxon>Eukaryota</taxon>
        <taxon>Sar</taxon>
        <taxon>Stramenopiles</taxon>
        <taxon>Oomycota</taxon>
        <taxon>Peronosporomycetes</taxon>
        <taxon>Albuginales</taxon>
        <taxon>Albuginaceae</taxon>
        <taxon>Albugo</taxon>
    </lineage>
</organism>
<comment type="caution">
    <text evidence="1">The sequence shown here is derived from an EMBL/GenBank/DDBJ whole genome shotgun (WGS) entry which is preliminary data.</text>
</comment>
<accession>A0A024FVF5</accession>
<proteinExistence type="predicted"/>
<dbReference type="Proteomes" id="UP000053237">
    <property type="component" value="Unassembled WGS sequence"/>
</dbReference>
<dbReference type="InParanoid" id="A0A024FVF5"/>
<keyword evidence="2" id="KW-1185">Reference proteome</keyword>